<dbReference type="SMART" id="SM00749">
    <property type="entry name" value="BON"/>
    <property type="match status" value="3"/>
</dbReference>
<dbReference type="RefSeq" id="WP_237874825.1">
    <property type="nucleotide sequence ID" value="NZ_JAKLTR010000012.1"/>
</dbReference>
<sequence>MKTDLEVQQDVMNELRWEPLLKAAEIGVAVKQGVVTLSGKVNSYNQKLAAEKAAKRVSEVRAVAEEIEVGMLTSLQRTDAEIAASILQTLKWHGEIEEDNIRVKVEGGVVSLEGQVEWGYQKQATEKAVELLTGVKRVYNYITIKPTLPSADIRDKISAALVRSATVDAEKISVEVTGNTATLRGAVRSFAEKEDAEKAAWSAPGISRVESLLSVESPSYVFDSDGN</sequence>
<protein>
    <submittedName>
        <fullName evidence="3">BON domain-containing protein</fullName>
    </submittedName>
</protein>
<gene>
    <name evidence="3" type="ORF">LZZ85_18470</name>
</gene>
<accession>A0ABS9KVF3</accession>
<dbReference type="Pfam" id="PF04972">
    <property type="entry name" value="BON"/>
    <property type="match status" value="3"/>
</dbReference>
<proteinExistence type="predicted"/>
<dbReference type="InterPro" id="IPR014004">
    <property type="entry name" value="Transpt-assoc_nodulatn_dom_bac"/>
</dbReference>
<feature type="domain" description="BON" evidence="2">
    <location>
        <begin position="3"/>
        <end position="71"/>
    </location>
</feature>
<evidence type="ECO:0000313" key="3">
    <source>
        <dbReference type="EMBL" id="MCG2616290.1"/>
    </source>
</evidence>
<name>A0ABS9KVF3_9BACT</name>
<keyword evidence="1" id="KW-0732">Signal</keyword>
<dbReference type="Gene3D" id="3.30.1340.30">
    <property type="match status" value="3"/>
</dbReference>
<comment type="caution">
    <text evidence="3">The sequence shown here is derived from an EMBL/GenBank/DDBJ whole genome shotgun (WGS) entry which is preliminary data.</text>
</comment>
<dbReference type="PANTHER" id="PTHR34606">
    <property type="entry name" value="BON DOMAIN-CONTAINING PROTEIN"/>
    <property type="match status" value="1"/>
</dbReference>
<dbReference type="PANTHER" id="PTHR34606:SF4">
    <property type="entry name" value="OUTER MEMBRANE LIPOPROTEIN DOLP"/>
    <property type="match status" value="1"/>
</dbReference>
<evidence type="ECO:0000256" key="1">
    <source>
        <dbReference type="ARBA" id="ARBA00022729"/>
    </source>
</evidence>
<dbReference type="EMBL" id="JAKLTR010000012">
    <property type="protein sequence ID" value="MCG2616290.1"/>
    <property type="molecule type" value="Genomic_DNA"/>
</dbReference>
<reference evidence="3" key="1">
    <citation type="submission" date="2022-01" db="EMBL/GenBank/DDBJ databases">
        <authorList>
            <person name="Jo J.-H."/>
            <person name="Im W.-T."/>
        </authorList>
    </citation>
    <scope>NUCLEOTIDE SEQUENCE</scope>
    <source>
        <strain evidence="3">NA20</strain>
    </source>
</reference>
<dbReference type="PROSITE" id="PS50914">
    <property type="entry name" value="BON"/>
    <property type="match status" value="3"/>
</dbReference>
<dbReference type="InterPro" id="IPR051686">
    <property type="entry name" value="Lipoprotein_DolP"/>
</dbReference>
<organism evidence="3 4">
    <name type="scientific">Terrimonas ginsenosidimutans</name>
    <dbReference type="NCBI Taxonomy" id="2908004"/>
    <lineage>
        <taxon>Bacteria</taxon>
        <taxon>Pseudomonadati</taxon>
        <taxon>Bacteroidota</taxon>
        <taxon>Chitinophagia</taxon>
        <taxon>Chitinophagales</taxon>
        <taxon>Chitinophagaceae</taxon>
        <taxon>Terrimonas</taxon>
    </lineage>
</organism>
<evidence type="ECO:0000259" key="2">
    <source>
        <dbReference type="PROSITE" id="PS50914"/>
    </source>
</evidence>
<evidence type="ECO:0000313" key="4">
    <source>
        <dbReference type="Proteomes" id="UP001165367"/>
    </source>
</evidence>
<dbReference type="Proteomes" id="UP001165367">
    <property type="component" value="Unassembled WGS sequence"/>
</dbReference>
<feature type="domain" description="BON" evidence="2">
    <location>
        <begin position="78"/>
        <end position="146"/>
    </location>
</feature>
<dbReference type="InterPro" id="IPR007055">
    <property type="entry name" value="BON_dom"/>
</dbReference>
<keyword evidence="4" id="KW-1185">Reference proteome</keyword>
<feature type="domain" description="BON" evidence="2">
    <location>
        <begin position="149"/>
        <end position="217"/>
    </location>
</feature>